<sequence length="153" mass="16636">MHSPSTSSTGGDVRKVYKPCLDAQLIAWPTTTNKQRPKAAWLDRLMASSSSLVSRRSEPTSLTIPQSSSLPQASPMLIIPLRRITFFARSSLCLSAVLFAAAILHPPSLKAVSAPIAGGWPGGSWEHATLWLRDEAVTRQSQTCVLRTHTFVL</sequence>
<accession>A0A1Y1ZJ78</accession>
<dbReference type="AlphaFoldDB" id="A0A1Y1ZJ78"/>
<proteinExistence type="predicted"/>
<evidence type="ECO:0000313" key="1">
    <source>
        <dbReference type="EMBL" id="ORY10302.1"/>
    </source>
</evidence>
<protein>
    <submittedName>
        <fullName evidence="1">Uncharacterized protein</fullName>
    </submittedName>
</protein>
<organism evidence="1 2">
    <name type="scientific">Clohesyomyces aquaticus</name>
    <dbReference type="NCBI Taxonomy" id="1231657"/>
    <lineage>
        <taxon>Eukaryota</taxon>
        <taxon>Fungi</taxon>
        <taxon>Dikarya</taxon>
        <taxon>Ascomycota</taxon>
        <taxon>Pezizomycotina</taxon>
        <taxon>Dothideomycetes</taxon>
        <taxon>Pleosporomycetidae</taxon>
        <taxon>Pleosporales</taxon>
        <taxon>Lindgomycetaceae</taxon>
        <taxon>Clohesyomyces</taxon>
    </lineage>
</organism>
<name>A0A1Y1ZJ78_9PLEO</name>
<comment type="caution">
    <text evidence="1">The sequence shown here is derived from an EMBL/GenBank/DDBJ whole genome shotgun (WGS) entry which is preliminary data.</text>
</comment>
<dbReference type="Proteomes" id="UP000193144">
    <property type="component" value="Unassembled WGS sequence"/>
</dbReference>
<dbReference type="EMBL" id="MCFA01000074">
    <property type="protein sequence ID" value="ORY10302.1"/>
    <property type="molecule type" value="Genomic_DNA"/>
</dbReference>
<evidence type="ECO:0000313" key="2">
    <source>
        <dbReference type="Proteomes" id="UP000193144"/>
    </source>
</evidence>
<gene>
    <name evidence="1" type="ORF">BCR34DRAFT_602155</name>
</gene>
<keyword evidence="2" id="KW-1185">Reference proteome</keyword>
<reference evidence="1 2" key="1">
    <citation type="submission" date="2016-07" db="EMBL/GenBank/DDBJ databases">
        <title>Pervasive Adenine N6-methylation of Active Genes in Fungi.</title>
        <authorList>
            <consortium name="DOE Joint Genome Institute"/>
            <person name="Mondo S.J."/>
            <person name="Dannebaum R.O."/>
            <person name="Kuo R.C."/>
            <person name="Labutti K."/>
            <person name="Haridas S."/>
            <person name="Kuo A."/>
            <person name="Salamov A."/>
            <person name="Ahrendt S.R."/>
            <person name="Lipzen A."/>
            <person name="Sullivan W."/>
            <person name="Andreopoulos W.B."/>
            <person name="Clum A."/>
            <person name="Lindquist E."/>
            <person name="Daum C."/>
            <person name="Ramamoorthy G.K."/>
            <person name="Gryganskyi A."/>
            <person name="Culley D."/>
            <person name="Magnuson J.K."/>
            <person name="James T.Y."/>
            <person name="O'Malley M.A."/>
            <person name="Stajich J.E."/>
            <person name="Spatafora J.W."/>
            <person name="Visel A."/>
            <person name="Grigoriev I.V."/>
        </authorList>
    </citation>
    <scope>NUCLEOTIDE SEQUENCE [LARGE SCALE GENOMIC DNA]</scope>
    <source>
        <strain evidence="1 2">CBS 115471</strain>
    </source>
</reference>